<accession>A0ABN3CV10</accession>
<sequence length="41" mass="4300">MDNVPAEVRRVADVLSGAVPSADELVVIGFVVAAAESWTEE</sequence>
<comment type="caution">
    <text evidence="1">The sequence shown here is derived from an EMBL/GenBank/DDBJ whole genome shotgun (WGS) entry which is preliminary data.</text>
</comment>
<protein>
    <submittedName>
        <fullName evidence="1">Uncharacterized protein</fullName>
    </submittedName>
</protein>
<dbReference type="RefSeq" id="WP_344488577.1">
    <property type="nucleotide sequence ID" value="NZ_BAAAQX010000032.1"/>
</dbReference>
<proteinExistence type="predicted"/>
<reference evidence="1 2" key="1">
    <citation type="journal article" date="2019" name="Int. J. Syst. Evol. Microbiol.">
        <title>The Global Catalogue of Microorganisms (GCM) 10K type strain sequencing project: providing services to taxonomists for standard genome sequencing and annotation.</title>
        <authorList>
            <consortium name="The Broad Institute Genomics Platform"/>
            <consortium name="The Broad Institute Genome Sequencing Center for Infectious Disease"/>
            <person name="Wu L."/>
            <person name="Ma J."/>
        </authorList>
    </citation>
    <scope>NUCLEOTIDE SEQUENCE [LARGE SCALE GENOMIC DNA]</scope>
    <source>
        <strain evidence="1 2">JCM 16114</strain>
    </source>
</reference>
<name>A0ABN3CV10_9ACTN</name>
<dbReference type="Proteomes" id="UP001499843">
    <property type="component" value="Unassembled WGS sequence"/>
</dbReference>
<dbReference type="EMBL" id="BAAAQX010000032">
    <property type="protein sequence ID" value="GAA2213287.1"/>
    <property type="molecule type" value="Genomic_DNA"/>
</dbReference>
<evidence type="ECO:0000313" key="1">
    <source>
        <dbReference type="EMBL" id="GAA2213287.1"/>
    </source>
</evidence>
<organism evidence="1 2">
    <name type="scientific">Nonomuraea monospora</name>
    <dbReference type="NCBI Taxonomy" id="568818"/>
    <lineage>
        <taxon>Bacteria</taxon>
        <taxon>Bacillati</taxon>
        <taxon>Actinomycetota</taxon>
        <taxon>Actinomycetes</taxon>
        <taxon>Streptosporangiales</taxon>
        <taxon>Streptosporangiaceae</taxon>
        <taxon>Nonomuraea</taxon>
    </lineage>
</organism>
<gene>
    <name evidence="1" type="ORF">GCM10009850_087490</name>
</gene>
<keyword evidence="2" id="KW-1185">Reference proteome</keyword>
<evidence type="ECO:0000313" key="2">
    <source>
        <dbReference type="Proteomes" id="UP001499843"/>
    </source>
</evidence>